<reference evidence="1" key="1">
    <citation type="submission" date="2021-06" db="EMBL/GenBank/DDBJ databases">
        <authorList>
            <person name="Kallberg Y."/>
            <person name="Tangrot J."/>
            <person name="Rosling A."/>
        </authorList>
    </citation>
    <scope>NUCLEOTIDE SEQUENCE</scope>
    <source>
        <strain evidence="1">28 12/20/2015</strain>
    </source>
</reference>
<keyword evidence="2" id="KW-1185">Reference proteome</keyword>
<accession>A0ACA9K0N6</accession>
<gene>
    <name evidence="1" type="ORF">SPELUC_LOCUS487</name>
</gene>
<evidence type="ECO:0000313" key="2">
    <source>
        <dbReference type="Proteomes" id="UP000789366"/>
    </source>
</evidence>
<proteinExistence type="predicted"/>
<evidence type="ECO:0000313" key="1">
    <source>
        <dbReference type="EMBL" id="CAG8445736.1"/>
    </source>
</evidence>
<comment type="caution">
    <text evidence="1">The sequence shown here is derived from an EMBL/GenBank/DDBJ whole genome shotgun (WGS) entry which is preliminary data.</text>
</comment>
<name>A0ACA9K0N6_9GLOM</name>
<organism evidence="1 2">
    <name type="scientific">Cetraspora pellucida</name>
    <dbReference type="NCBI Taxonomy" id="1433469"/>
    <lineage>
        <taxon>Eukaryota</taxon>
        <taxon>Fungi</taxon>
        <taxon>Fungi incertae sedis</taxon>
        <taxon>Mucoromycota</taxon>
        <taxon>Glomeromycotina</taxon>
        <taxon>Glomeromycetes</taxon>
        <taxon>Diversisporales</taxon>
        <taxon>Gigasporaceae</taxon>
        <taxon>Cetraspora</taxon>
    </lineage>
</organism>
<dbReference type="Proteomes" id="UP000789366">
    <property type="component" value="Unassembled WGS sequence"/>
</dbReference>
<protein>
    <submittedName>
        <fullName evidence="1">7597_t:CDS:1</fullName>
    </submittedName>
</protein>
<sequence>MPSCSTCSRNPPPEEFIYKGKSYKTCNSCRAVRTPKKNEPVEIISLHEISNHIANAINNLENQAELSLIFHIRLDDVTLSGVGTDVKLMTKLIIDEIEEGDGYNWAAKTAPNLSARHHGVGNAYFSCSQSNELEREFKDSSRKRILRYNCGDKISIKIDIPAAEAKVTLKHDLQHDKPIEVTTPHEIKKEITRMFFDRQLNNYCALCFQLETDNTTAIGFTTSLLEQSHYEEVHCDATYKTSKRRFELYGLIDDVEGTGFPLAYLILDTTKSSKNEQQQGLRTEALTGFFQSLCNKGLNPICFYTDKDFAEITAAKNHIEKAIKEKLKSHKKIERINYNYEEVVKEFSFVDPLFIPDLQRMDNEYYSVCPPDLHETVVEMNIRLIYSNFKRQSDYPFLIWNRSELQVPENIEVFRTHSQVNIFDQHDTNENYGNIIKKHQILESKILALQRLVDHLNEERIANNLQHVEAVVNNLNRAFTILSDIEKAKNQRTRSTTWRESKPWTIFLSNNDT</sequence>
<dbReference type="EMBL" id="CAJVPW010000176">
    <property type="protein sequence ID" value="CAG8445736.1"/>
    <property type="molecule type" value="Genomic_DNA"/>
</dbReference>